<comment type="subcellular location">
    <subcellularLocation>
        <location evidence="1 15">Cytoplasm</location>
    </subcellularLocation>
</comment>
<evidence type="ECO:0000256" key="16">
    <source>
        <dbReference type="PROSITE-ProRule" id="PRU00209"/>
    </source>
</evidence>
<dbReference type="GO" id="GO:0000049">
    <property type="term" value="F:tRNA binding"/>
    <property type="evidence" value="ECO:0007669"/>
    <property type="project" value="UniProtKB-UniRule"/>
</dbReference>
<evidence type="ECO:0000256" key="15">
    <source>
        <dbReference type="HAMAP-Rule" id="MF_00283"/>
    </source>
</evidence>
<dbReference type="GO" id="GO:0005524">
    <property type="term" value="F:ATP binding"/>
    <property type="evidence" value="ECO:0007669"/>
    <property type="project" value="UniProtKB-UniRule"/>
</dbReference>
<keyword evidence="7 15" id="KW-0479">Metal-binding</keyword>
<organism evidence="20 21">
    <name type="scientific">Candidatus Enterousia excrementavium</name>
    <dbReference type="NCBI Taxonomy" id="2840789"/>
    <lineage>
        <taxon>Bacteria</taxon>
        <taxon>Pseudomonadati</taxon>
        <taxon>Pseudomonadota</taxon>
        <taxon>Alphaproteobacteria</taxon>
        <taxon>Candidatus Enterousia</taxon>
    </lineage>
</organism>
<evidence type="ECO:0000256" key="5">
    <source>
        <dbReference type="ARBA" id="ARBA00022555"/>
    </source>
</evidence>
<protein>
    <recommendedName>
        <fullName evidence="15">Phenylalanine--tRNA ligase beta subunit</fullName>
        <ecNumber evidence="15">6.1.1.20</ecNumber>
    </recommendedName>
    <alternativeName>
        <fullName evidence="15">Phenylalanyl-tRNA synthetase beta subunit</fullName>
        <shortName evidence="15">PheRS</shortName>
    </alternativeName>
</protein>
<keyword evidence="4 15" id="KW-0963">Cytoplasm</keyword>
<evidence type="ECO:0000256" key="3">
    <source>
        <dbReference type="ARBA" id="ARBA00011209"/>
    </source>
</evidence>
<dbReference type="NCBIfam" id="TIGR00472">
    <property type="entry name" value="pheT_bact"/>
    <property type="match status" value="1"/>
</dbReference>
<keyword evidence="5 16" id="KW-0820">tRNA-binding</keyword>
<dbReference type="Pfam" id="PF03484">
    <property type="entry name" value="B5"/>
    <property type="match status" value="1"/>
</dbReference>
<evidence type="ECO:0000256" key="10">
    <source>
        <dbReference type="ARBA" id="ARBA00022842"/>
    </source>
</evidence>
<dbReference type="InterPro" id="IPR009061">
    <property type="entry name" value="DNA-bd_dom_put_sf"/>
</dbReference>
<dbReference type="InterPro" id="IPR033714">
    <property type="entry name" value="tRNA_bind_bactPheRS"/>
</dbReference>
<dbReference type="Gene3D" id="3.50.40.10">
    <property type="entry name" value="Phenylalanyl-trna Synthetase, Chain B, domain 3"/>
    <property type="match status" value="1"/>
</dbReference>
<feature type="binding site" evidence="15">
    <location>
        <position position="450"/>
    </location>
    <ligand>
        <name>Mg(2+)</name>
        <dbReference type="ChEBI" id="CHEBI:18420"/>
        <note>shared with alpha subunit</note>
    </ligand>
</feature>
<dbReference type="SUPFAM" id="SSF46955">
    <property type="entry name" value="Putative DNA-binding domain"/>
    <property type="match status" value="1"/>
</dbReference>
<dbReference type="InterPro" id="IPR004532">
    <property type="entry name" value="Phe-tRNA-ligase_IIc_bsu_bact"/>
</dbReference>
<keyword evidence="10 15" id="KW-0460">Magnesium</keyword>
<evidence type="ECO:0000256" key="9">
    <source>
        <dbReference type="ARBA" id="ARBA00022840"/>
    </source>
</evidence>
<evidence type="ECO:0000256" key="11">
    <source>
        <dbReference type="ARBA" id="ARBA00022884"/>
    </source>
</evidence>
<evidence type="ECO:0000256" key="4">
    <source>
        <dbReference type="ARBA" id="ARBA00022490"/>
    </source>
</evidence>
<dbReference type="CDD" id="cd00769">
    <property type="entry name" value="PheRS_beta_core"/>
    <property type="match status" value="1"/>
</dbReference>
<dbReference type="Pfam" id="PF03483">
    <property type="entry name" value="B3_4"/>
    <property type="match status" value="1"/>
</dbReference>
<name>A0A940DCU7_9PROT</name>
<dbReference type="SMART" id="SM00896">
    <property type="entry name" value="FDX-ACB"/>
    <property type="match status" value="1"/>
</dbReference>
<dbReference type="GO" id="GO:0004826">
    <property type="term" value="F:phenylalanine-tRNA ligase activity"/>
    <property type="evidence" value="ECO:0007669"/>
    <property type="project" value="UniProtKB-UniRule"/>
</dbReference>
<evidence type="ECO:0000259" key="17">
    <source>
        <dbReference type="PROSITE" id="PS50886"/>
    </source>
</evidence>
<dbReference type="InterPro" id="IPR036690">
    <property type="entry name" value="Fdx_antiC-bd_sf"/>
</dbReference>
<dbReference type="InterPro" id="IPR020825">
    <property type="entry name" value="Phe-tRNA_synthase-like_B3/B4"/>
</dbReference>
<evidence type="ECO:0000256" key="2">
    <source>
        <dbReference type="ARBA" id="ARBA00008653"/>
    </source>
</evidence>
<dbReference type="InterPro" id="IPR041616">
    <property type="entry name" value="PheRS_beta_core"/>
</dbReference>
<dbReference type="GO" id="GO:0009328">
    <property type="term" value="C:phenylalanine-tRNA ligase complex"/>
    <property type="evidence" value="ECO:0007669"/>
    <property type="project" value="TreeGrafter"/>
</dbReference>
<dbReference type="SMART" id="SM00874">
    <property type="entry name" value="B5"/>
    <property type="match status" value="1"/>
</dbReference>
<evidence type="ECO:0000256" key="1">
    <source>
        <dbReference type="ARBA" id="ARBA00004496"/>
    </source>
</evidence>
<dbReference type="EC" id="6.1.1.20" evidence="15"/>
<keyword evidence="11 16" id="KW-0694">RNA-binding</keyword>
<evidence type="ECO:0000256" key="7">
    <source>
        <dbReference type="ARBA" id="ARBA00022723"/>
    </source>
</evidence>
<dbReference type="SUPFAM" id="SSF50249">
    <property type="entry name" value="Nucleic acid-binding proteins"/>
    <property type="match status" value="1"/>
</dbReference>
<evidence type="ECO:0000256" key="6">
    <source>
        <dbReference type="ARBA" id="ARBA00022598"/>
    </source>
</evidence>
<dbReference type="PANTHER" id="PTHR10947">
    <property type="entry name" value="PHENYLALANYL-TRNA SYNTHETASE BETA CHAIN AND LEUCINE-RICH REPEAT-CONTAINING PROTEIN 47"/>
    <property type="match status" value="1"/>
</dbReference>
<dbReference type="PROSITE" id="PS51483">
    <property type="entry name" value="B5"/>
    <property type="match status" value="1"/>
</dbReference>
<evidence type="ECO:0000259" key="18">
    <source>
        <dbReference type="PROSITE" id="PS51447"/>
    </source>
</evidence>
<evidence type="ECO:0000256" key="14">
    <source>
        <dbReference type="ARBA" id="ARBA00049255"/>
    </source>
</evidence>
<dbReference type="InterPro" id="IPR005121">
    <property type="entry name" value="Fdx_antiC-bd"/>
</dbReference>
<dbReference type="SUPFAM" id="SSF55681">
    <property type="entry name" value="Class II aaRS and biotin synthetases"/>
    <property type="match status" value="1"/>
</dbReference>
<dbReference type="Gene3D" id="3.30.930.10">
    <property type="entry name" value="Bira Bifunctional Protein, Domain 2"/>
    <property type="match status" value="1"/>
</dbReference>
<reference evidence="20" key="1">
    <citation type="submission" date="2020-10" db="EMBL/GenBank/DDBJ databases">
        <authorList>
            <person name="Gilroy R."/>
        </authorList>
    </citation>
    <scope>NUCLEOTIDE SEQUENCE</scope>
    <source>
        <strain evidence="20">B1-16210</strain>
    </source>
</reference>
<dbReference type="GO" id="GO:0000287">
    <property type="term" value="F:magnesium ion binding"/>
    <property type="evidence" value="ECO:0007669"/>
    <property type="project" value="UniProtKB-UniRule"/>
</dbReference>
<dbReference type="InterPro" id="IPR005147">
    <property type="entry name" value="tRNA_synthase_B5-dom"/>
</dbReference>
<dbReference type="EMBL" id="JADINE010000014">
    <property type="protein sequence ID" value="MBO8407005.1"/>
    <property type="molecule type" value="Genomic_DNA"/>
</dbReference>
<dbReference type="NCBIfam" id="NF045760">
    <property type="entry name" value="YtpR"/>
    <property type="match status" value="1"/>
</dbReference>
<keyword evidence="12 15" id="KW-0648">Protein biosynthesis</keyword>
<dbReference type="InterPro" id="IPR002547">
    <property type="entry name" value="tRNA-bd_dom"/>
</dbReference>
<dbReference type="CDD" id="cd02796">
    <property type="entry name" value="tRNA_bind_bactPheRS"/>
    <property type="match status" value="1"/>
</dbReference>
<keyword evidence="8 15" id="KW-0547">Nucleotide-binding</keyword>
<dbReference type="PANTHER" id="PTHR10947:SF0">
    <property type="entry name" value="PHENYLALANINE--TRNA LIGASE BETA SUBUNIT"/>
    <property type="match status" value="1"/>
</dbReference>
<sequence>MKWTYDWLKDYLKTDASPEQVADTLTRTGLEVEDLYVPIAPIAAKIIECAPVDGSDHLHLLKVDDGFGTPRQVVCGAPNARVGLISALALPGCIIEGHEIKSGKLRGVMSDGMMCSARELGIGDDHSGIIELDENTKIGSPVINMETVFDAGITPNRPDYLAVRGIARDLSACGLGEYIAPADNTLAPVKSARNVNVKTDKCSVYQFCEIHGITVADSDKKIKSRLAAIGINPKNAPVDTTNYICYDMAQPMHCFDADEIVGDITVRMATPGEQFTDLFGATHELVDTDVVIADESGILALAGVVGGARGMTTDKTKNIILESAYFNPVSVRKTSKRLGISTDSSYRYERGIDPTITGIALARAANIIMDACGGKIVGTGIGGKIPDEVRKIEYTPDLFKRKTGIDMPAQTQRDILEKLGFAVTELNNKWYITPRPARVDVTIAENIVSELIRIYGYDNIARVAVHKASDSAAHHDYYIDVKRELAARGLNEAKSFGFGNSKTEVLLSDKPVVKVANPIVNDMDTARNNLLGNVLEFVRNNEKRGYPDLNLFELGTVFDGDAPGAQHTQICIVRTGDTAPRHWTGRNRATDIYDVKADLIALLHGQNFTVTTDNPPRWAHPFRYGAIMQGKKKIAEFGELSPIAARALKIKTRVNVAIVDDADVLPHGRKPHEPKLSEFQPLTRDFAFIVDTDTPAEKLTSAARGTDARISDVVVFDAFDMGNGKKSIAFTITITPMEKISDDDLQKLQSAVIANVEKKCNAQIRDK</sequence>
<evidence type="ECO:0000256" key="12">
    <source>
        <dbReference type="ARBA" id="ARBA00022917"/>
    </source>
</evidence>
<feature type="domain" description="TRNA-binding" evidence="17">
    <location>
        <begin position="35"/>
        <end position="143"/>
    </location>
</feature>
<dbReference type="InterPro" id="IPR012340">
    <property type="entry name" value="NA-bd_OB-fold"/>
</dbReference>
<dbReference type="SUPFAM" id="SSF56037">
    <property type="entry name" value="PheT/TilS domain"/>
    <property type="match status" value="1"/>
</dbReference>
<keyword evidence="9 15" id="KW-0067">ATP-binding</keyword>
<evidence type="ECO:0000256" key="13">
    <source>
        <dbReference type="ARBA" id="ARBA00023146"/>
    </source>
</evidence>
<keyword evidence="13 15" id="KW-0030">Aminoacyl-tRNA synthetase</keyword>
<dbReference type="PROSITE" id="PS51447">
    <property type="entry name" value="FDX_ACB"/>
    <property type="match status" value="1"/>
</dbReference>
<dbReference type="Gene3D" id="3.30.56.10">
    <property type="match status" value="2"/>
</dbReference>
<comment type="similarity">
    <text evidence="2 15">Belongs to the phenylalanyl-tRNA synthetase beta subunit family. Type 1 subfamily.</text>
</comment>
<dbReference type="PROSITE" id="PS50886">
    <property type="entry name" value="TRBD"/>
    <property type="match status" value="1"/>
</dbReference>
<evidence type="ECO:0000313" key="21">
    <source>
        <dbReference type="Proteomes" id="UP000721442"/>
    </source>
</evidence>
<dbReference type="SUPFAM" id="SSF54991">
    <property type="entry name" value="Anticodon-binding domain of PheRS"/>
    <property type="match status" value="1"/>
</dbReference>
<feature type="binding site" evidence="15">
    <location>
        <position position="440"/>
    </location>
    <ligand>
        <name>Mg(2+)</name>
        <dbReference type="ChEBI" id="CHEBI:18420"/>
        <note>shared with alpha subunit</note>
    </ligand>
</feature>
<dbReference type="Pfam" id="PF17759">
    <property type="entry name" value="tRNA_synthFbeta"/>
    <property type="match status" value="1"/>
</dbReference>
<feature type="domain" description="FDX-ACB" evidence="18">
    <location>
        <begin position="677"/>
        <end position="765"/>
    </location>
</feature>
<reference evidence="20" key="2">
    <citation type="journal article" date="2021" name="PeerJ">
        <title>Extensive microbial diversity within the chicken gut microbiome revealed by metagenomics and culture.</title>
        <authorList>
            <person name="Gilroy R."/>
            <person name="Ravi A."/>
            <person name="Getino M."/>
            <person name="Pursley I."/>
            <person name="Horton D.L."/>
            <person name="Alikhan N.F."/>
            <person name="Baker D."/>
            <person name="Gharbi K."/>
            <person name="Hall N."/>
            <person name="Watson M."/>
            <person name="Adriaenssens E.M."/>
            <person name="Foster-Nyarko E."/>
            <person name="Jarju S."/>
            <person name="Secka A."/>
            <person name="Antonio M."/>
            <person name="Oren A."/>
            <person name="Chaudhuri R.R."/>
            <person name="La Ragione R."/>
            <person name="Hildebrand F."/>
            <person name="Pallen M.J."/>
        </authorList>
    </citation>
    <scope>NUCLEOTIDE SEQUENCE</scope>
    <source>
        <strain evidence="20">B1-16210</strain>
    </source>
</reference>
<dbReference type="InterPro" id="IPR045060">
    <property type="entry name" value="Phe-tRNA-ligase_IIc_bsu"/>
</dbReference>
<evidence type="ECO:0000313" key="20">
    <source>
        <dbReference type="EMBL" id="MBO8407005.1"/>
    </source>
</evidence>
<keyword evidence="6 15" id="KW-0436">Ligase</keyword>
<comment type="caution">
    <text evidence="20">The sequence shown here is derived from an EMBL/GenBank/DDBJ whole genome shotgun (WGS) entry which is preliminary data.</text>
</comment>
<comment type="cofactor">
    <cofactor evidence="15">
        <name>Mg(2+)</name>
        <dbReference type="ChEBI" id="CHEBI:18420"/>
    </cofactor>
    <text evidence="15">Binds 2 magnesium ions per tetramer.</text>
</comment>
<dbReference type="AlphaFoldDB" id="A0A940DCU7"/>
<comment type="subunit">
    <text evidence="3 15">Tetramer of two alpha and two beta subunits.</text>
</comment>
<comment type="catalytic activity">
    <reaction evidence="14 15">
        <text>tRNA(Phe) + L-phenylalanine + ATP = L-phenylalanyl-tRNA(Phe) + AMP + diphosphate + H(+)</text>
        <dbReference type="Rhea" id="RHEA:19413"/>
        <dbReference type="Rhea" id="RHEA-COMP:9668"/>
        <dbReference type="Rhea" id="RHEA-COMP:9699"/>
        <dbReference type="ChEBI" id="CHEBI:15378"/>
        <dbReference type="ChEBI" id="CHEBI:30616"/>
        <dbReference type="ChEBI" id="CHEBI:33019"/>
        <dbReference type="ChEBI" id="CHEBI:58095"/>
        <dbReference type="ChEBI" id="CHEBI:78442"/>
        <dbReference type="ChEBI" id="CHEBI:78531"/>
        <dbReference type="ChEBI" id="CHEBI:456215"/>
        <dbReference type="EC" id="6.1.1.20"/>
    </reaction>
</comment>
<dbReference type="Pfam" id="PF01588">
    <property type="entry name" value="tRNA_bind"/>
    <property type="match status" value="1"/>
</dbReference>
<dbReference type="Pfam" id="PF03147">
    <property type="entry name" value="FDX-ACB"/>
    <property type="match status" value="1"/>
</dbReference>
<dbReference type="Gene3D" id="2.40.50.140">
    <property type="entry name" value="Nucleic acid-binding proteins"/>
    <property type="match status" value="1"/>
</dbReference>
<gene>
    <name evidence="15 20" type="primary">pheT</name>
    <name evidence="20" type="ORF">IAC77_00915</name>
</gene>
<dbReference type="InterPro" id="IPR045864">
    <property type="entry name" value="aa-tRNA-synth_II/BPL/LPL"/>
</dbReference>
<evidence type="ECO:0000259" key="19">
    <source>
        <dbReference type="PROSITE" id="PS51483"/>
    </source>
</evidence>
<dbReference type="SMART" id="SM00873">
    <property type="entry name" value="B3_4"/>
    <property type="match status" value="1"/>
</dbReference>
<dbReference type="Proteomes" id="UP000721442">
    <property type="component" value="Unassembled WGS sequence"/>
</dbReference>
<dbReference type="HAMAP" id="MF_00283">
    <property type="entry name" value="Phe_tRNA_synth_beta1"/>
    <property type="match status" value="1"/>
</dbReference>
<feature type="domain" description="B5" evidence="19">
    <location>
        <begin position="387"/>
        <end position="462"/>
    </location>
</feature>
<proteinExistence type="inferred from homology"/>
<comment type="caution">
    <text evidence="15">Lacks conserved residue(s) required for the propagation of feature annotation.</text>
</comment>
<dbReference type="Gene3D" id="3.30.70.380">
    <property type="entry name" value="Ferrodoxin-fold anticodon-binding domain"/>
    <property type="match status" value="1"/>
</dbReference>
<accession>A0A940DCU7</accession>
<dbReference type="InterPro" id="IPR005146">
    <property type="entry name" value="B3/B4_tRNA-bd"/>
</dbReference>
<dbReference type="GO" id="GO:0006432">
    <property type="term" value="P:phenylalanyl-tRNA aminoacylation"/>
    <property type="evidence" value="ECO:0007669"/>
    <property type="project" value="UniProtKB-UniRule"/>
</dbReference>
<evidence type="ECO:0000256" key="8">
    <source>
        <dbReference type="ARBA" id="ARBA00022741"/>
    </source>
</evidence>